<evidence type="ECO:0000256" key="2">
    <source>
        <dbReference type="SAM" id="SignalP"/>
    </source>
</evidence>
<protein>
    <submittedName>
        <fullName evidence="3">Uncharacterized protein</fullName>
    </submittedName>
</protein>
<feature type="compositionally biased region" description="Basic and acidic residues" evidence="1">
    <location>
        <begin position="129"/>
        <end position="138"/>
    </location>
</feature>
<keyword evidence="2" id="KW-0732">Signal</keyword>
<feature type="compositionally biased region" description="Basic and acidic residues" evidence="1">
    <location>
        <begin position="214"/>
        <end position="252"/>
    </location>
</feature>
<comment type="caution">
    <text evidence="3">The sequence shown here is derived from an EMBL/GenBank/DDBJ whole genome shotgun (WGS) entry which is preliminary data.</text>
</comment>
<feature type="signal peptide" evidence="2">
    <location>
        <begin position="1"/>
        <end position="17"/>
    </location>
</feature>
<evidence type="ECO:0000313" key="4">
    <source>
        <dbReference type="Proteomes" id="UP000230233"/>
    </source>
</evidence>
<feature type="region of interest" description="Disordered" evidence="1">
    <location>
        <begin position="124"/>
        <end position="161"/>
    </location>
</feature>
<feature type="region of interest" description="Disordered" evidence="1">
    <location>
        <begin position="214"/>
        <end position="293"/>
    </location>
</feature>
<dbReference type="EMBL" id="PDUG01000002">
    <property type="protein sequence ID" value="PIC44663.1"/>
    <property type="molecule type" value="Genomic_DNA"/>
</dbReference>
<name>A0A2G5UYR5_9PELO</name>
<dbReference type="STRING" id="1611254.A0A2G5UYR5"/>
<evidence type="ECO:0000313" key="3">
    <source>
        <dbReference type="EMBL" id="PIC44663.1"/>
    </source>
</evidence>
<reference evidence="4" key="1">
    <citation type="submission" date="2017-10" db="EMBL/GenBank/DDBJ databases">
        <title>Rapid genome shrinkage in a self-fertile nematode reveals novel sperm competition proteins.</title>
        <authorList>
            <person name="Yin D."/>
            <person name="Schwarz E.M."/>
            <person name="Thomas C.G."/>
            <person name="Felde R.L."/>
            <person name="Korf I.F."/>
            <person name="Cutter A.D."/>
            <person name="Schartner C.M."/>
            <person name="Ralston E.J."/>
            <person name="Meyer B.J."/>
            <person name="Haag E.S."/>
        </authorList>
    </citation>
    <scope>NUCLEOTIDE SEQUENCE [LARGE SCALE GENOMIC DNA]</scope>
    <source>
        <strain evidence="4">JU1422</strain>
    </source>
</reference>
<feature type="compositionally biased region" description="Acidic residues" evidence="1">
    <location>
        <begin position="139"/>
        <end position="151"/>
    </location>
</feature>
<proteinExistence type="predicted"/>
<evidence type="ECO:0000256" key="1">
    <source>
        <dbReference type="SAM" id="MobiDB-lite"/>
    </source>
</evidence>
<keyword evidence="4" id="KW-1185">Reference proteome</keyword>
<organism evidence="3 4">
    <name type="scientific">Caenorhabditis nigoni</name>
    <dbReference type="NCBI Taxonomy" id="1611254"/>
    <lineage>
        <taxon>Eukaryota</taxon>
        <taxon>Metazoa</taxon>
        <taxon>Ecdysozoa</taxon>
        <taxon>Nematoda</taxon>
        <taxon>Chromadorea</taxon>
        <taxon>Rhabditida</taxon>
        <taxon>Rhabditina</taxon>
        <taxon>Rhabditomorpha</taxon>
        <taxon>Rhabditoidea</taxon>
        <taxon>Rhabditidae</taxon>
        <taxon>Peloderinae</taxon>
        <taxon>Caenorhabditis</taxon>
    </lineage>
</organism>
<sequence length="467" mass="53327">MILKLYFTVILLFSVYSHPTDFNDATSSDTAPRKSEQLEEDIDKFGKDMQSESITLQEAQENPEVKINDELDLKKNLENLTTEKVTVTTEKSRVDREELENEVAGDPRITDDFDLKSNLENFQVPTTTERSEPEHNELVNEETGGDQEDIEPLSVHPNENYFSDFNGVLKNRKAPESSETLGTPRLSHQRFRGSRIFETHEEKSDDLKFSVASVKEKSSAKSEFSNDKSFLDSHQETTSKPEPDAKDPKVEDSELSSDATTENKASEGFLGPSKPEEIVTVEPTPPESVDPKLEKSSSILETDHHNLPETKIFERRSDEQKDDIPGLAVPDSILEKPEILDGEAREDMDFGEADKLKEDDADWISWDLIHFLLLLSPYEEDVITWWNIVLEAVKCSLRNCSNSMSVVHHRSVELPRITRHRRQDSEFDPHETPKTTPKPCACKDFEAHFEKLYESIRDSRRQNSSLV</sequence>
<dbReference type="AlphaFoldDB" id="A0A2G5UYR5"/>
<gene>
    <name evidence="3" type="primary">Cni-C34C6.7</name>
    <name evidence="3" type="synonym">Cnig_chr_II.g4958</name>
    <name evidence="3" type="ORF">B9Z55_004958</name>
</gene>
<dbReference type="Proteomes" id="UP000230233">
    <property type="component" value="Chromosome II"/>
</dbReference>
<accession>A0A2G5UYR5</accession>
<feature type="chain" id="PRO_5013559428" evidence="2">
    <location>
        <begin position="18"/>
        <end position="467"/>
    </location>
</feature>
<dbReference type="OrthoDB" id="5876987at2759"/>